<dbReference type="GO" id="GO:0006281">
    <property type="term" value="P:DNA repair"/>
    <property type="evidence" value="ECO:0007669"/>
    <property type="project" value="TreeGrafter"/>
</dbReference>
<dbReference type="InterPro" id="IPR013536">
    <property type="entry name" value="WLM_dom"/>
</dbReference>
<dbReference type="InParanoid" id="A0A165G7P6"/>
<dbReference type="OrthoDB" id="447842at2759"/>
<evidence type="ECO:0000313" key="4">
    <source>
        <dbReference type="Proteomes" id="UP000076842"/>
    </source>
</evidence>
<dbReference type="PROSITE" id="PS51397">
    <property type="entry name" value="WLM"/>
    <property type="match status" value="1"/>
</dbReference>
<dbReference type="PANTHER" id="PTHR46622">
    <property type="entry name" value="DNA-DEPENDENT METALLOPROTEASE WSS1"/>
    <property type="match status" value="1"/>
</dbReference>
<proteinExistence type="predicted"/>
<organism evidence="3 4">
    <name type="scientific">Calocera cornea HHB12733</name>
    <dbReference type="NCBI Taxonomy" id="1353952"/>
    <lineage>
        <taxon>Eukaryota</taxon>
        <taxon>Fungi</taxon>
        <taxon>Dikarya</taxon>
        <taxon>Basidiomycota</taxon>
        <taxon>Agaricomycotina</taxon>
        <taxon>Dacrymycetes</taxon>
        <taxon>Dacrymycetales</taxon>
        <taxon>Dacrymycetaceae</taxon>
        <taxon>Calocera</taxon>
    </lineage>
</organism>
<accession>A0A165G7P6</accession>
<dbReference type="FunCoup" id="A0A165G7P6">
    <property type="interactions" value="160"/>
</dbReference>
<sequence length="195" mass="21907">MKKHGFTVNSFEEYEFNRVFAGRNWNAGEVVELVLRRPSGAFYPTPYLLNTLCHELAHIKHMNHGAQFHALWRALRGEVEALRRRGYYGDGMWSAGVRVGDGERVGGAGEMLGAEEVPEWTCGGAQEKKRPARTARRRRVARNRRQGGATETGRQTERRRKPGGRVRAEVFGEGGARLDGRTLDEKEGSTKGKRA</sequence>
<dbReference type="Gene3D" id="3.30.2010.10">
    <property type="entry name" value="Metalloproteases ('zincins'), catalytic domain"/>
    <property type="match status" value="1"/>
</dbReference>
<dbReference type="AlphaFoldDB" id="A0A165G7P6"/>
<dbReference type="InterPro" id="IPR053000">
    <property type="entry name" value="WSS1-like_metalloprotease"/>
</dbReference>
<evidence type="ECO:0000256" key="1">
    <source>
        <dbReference type="SAM" id="MobiDB-lite"/>
    </source>
</evidence>
<dbReference type="PANTHER" id="PTHR46622:SF1">
    <property type="entry name" value="DNA-DEPENDENT METALLOPROTEASE WSS1"/>
    <property type="match status" value="1"/>
</dbReference>
<name>A0A165G7P6_9BASI</name>
<protein>
    <submittedName>
        <fullName evidence="3">WLM-domain-containing protein</fullName>
    </submittedName>
</protein>
<dbReference type="EMBL" id="KV423960">
    <property type="protein sequence ID" value="KZT57701.1"/>
    <property type="molecule type" value="Genomic_DNA"/>
</dbReference>
<evidence type="ECO:0000313" key="3">
    <source>
        <dbReference type="EMBL" id="KZT57701.1"/>
    </source>
</evidence>
<gene>
    <name evidence="3" type="ORF">CALCODRAFT_433902</name>
</gene>
<dbReference type="GO" id="GO:0005634">
    <property type="term" value="C:nucleus"/>
    <property type="evidence" value="ECO:0007669"/>
    <property type="project" value="TreeGrafter"/>
</dbReference>
<dbReference type="Proteomes" id="UP000076842">
    <property type="component" value="Unassembled WGS sequence"/>
</dbReference>
<dbReference type="Pfam" id="PF08325">
    <property type="entry name" value="WLM"/>
    <property type="match status" value="1"/>
</dbReference>
<reference evidence="3 4" key="1">
    <citation type="journal article" date="2016" name="Mol. Biol. Evol.">
        <title>Comparative Genomics of Early-Diverging Mushroom-Forming Fungi Provides Insights into the Origins of Lignocellulose Decay Capabilities.</title>
        <authorList>
            <person name="Nagy L.G."/>
            <person name="Riley R."/>
            <person name="Tritt A."/>
            <person name="Adam C."/>
            <person name="Daum C."/>
            <person name="Floudas D."/>
            <person name="Sun H."/>
            <person name="Yadav J.S."/>
            <person name="Pangilinan J."/>
            <person name="Larsson K.H."/>
            <person name="Matsuura K."/>
            <person name="Barry K."/>
            <person name="Labutti K."/>
            <person name="Kuo R."/>
            <person name="Ohm R.A."/>
            <person name="Bhattacharya S.S."/>
            <person name="Shirouzu T."/>
            <person name="Yoshinaga Y."/>
            <person name="Martin F.M."/>
            <person name="Grigoriev I.V."/>
            <person name="Hibbett D.S."/>
        </authorList>
    </citation>
    <scope>NUCLEOTIDE SEQUENCE [LARGE SCALE GENOMIC DNA]</scope>
    <source>
        <strain evidence="3 4">HHB12733</strain>
    </source>
</reference>
<evidence type="ECO:0000259" key="2">
    <source>
        <dbReference type="PROSITE" id="PS51397"/>
    </source>
</evidence>
<feature type="domain" description="WLM" evidence="2">
    <location>
        <begin position="1"/>
        <end position="147"/>
    </location>
</feature>
<feature type="compositionally biased region" description="Basic and acidic residues" evidence="1">
    <location>
        <begin position="166"/>
        <end position="195"/>
    </location>
</feature>
<feature type="compositionally biased region" description="Basic residues" evidence="1">
    <location>
        <begin position="130"/>
        <end position="145"/>
    </location>
</feature>
<dbReference type="GO" id="GO:0008237">
    <property type="term" value="F:metallopeptidase activity"/>
    <property type="evidence" value="ECO:0007669"/>
    <property type="project" value="TreeGrafter"/>
</dbReference>
<dbReference type="STRING" id="1353952.A0A165G7P6"/>
<feature type="non-terminal residue" evidence="3">
    <location>
        <position position="195"/>
    </location>
</feature>
<keyword evidence="4" id="KW-1185">Reference proteome</keyword>
<feature type="region of interest" description="Disordered" evidence="1">
    <location>
        <begin position="122"/>
        <end position="195"/>
    </location>
</feature>